<dbReference type="SUPFAM" id="SSF51197">
    <property type="entry name" value="Clavaminate synthase-like"/>
    <property type="match status" value="1"/>
</dbReference>
<proteinExistence type="predicted"/>
<dbReference type="HOGENOM" id="CLU_1003899_0_0_5"/>
<dbReference type="Pfam" id="PF05721">
    <property type="entry name" value="PhyH"/>
    <property type="match status" value="1"/>
</dbReference>
<dbReference type="PANTHER" id="PTHR20883">
    <property type="entry name" value="PHYTANOYL-COA DIOXYGENASE DOMAIN CONTAINING 1"/>
    <property type="match status" value="1"/>
</dbReference>
<accession>A0A0B5DTV1</accession>
<dbReference type="AlphaFoldDB" id="A0A0B5DTV1"/>
<dbReference type="Gene3D" id="2.60.120.620">
    <property type="entry name" value="q2cbj1_9rhob like domain"/>
    <property type="match status" value="1"/>
</dbReference>
<gene>
    <name evidence="1" type="ORF">P73_2153</name>
</gene>
<keyword evidence="1" id="KW-0560">Oxidoreductase</keyword>
<dbReference type="Proteomes" id="UP000031521">
    <property type="component" value="Chromosome"/>
</dbReference>
<evidence type="ECO:0000313" key="1">
    <source>
        <dbReference type="EMBL" id="AJE46868.1"/>
    </source>
</evidence>
<dbReference type="KEGG" id="cid:P73_2153"/>
<evidence type="ECO:0000313" key="2">
    <source>
        <dbReference type="Proteomes" id="UP000031521"/>
    </source>
</evidence>
<organism evidence="1 2">
    <name type="scientific">Celeribacter indicus</name>
    <dbReference type="NCBI Taxonomy" id="1208324"/>
    <lineage>
        <taxon>Bacteria</taxon>
        <taxon>Pseudomonadati</taxon>
        <taxon>Pseudomonadota</taxon>
        <taxon>Alphaproteobacteria</taxon>
        <taxon>Rhodobacterales</taxon>
        <taxon>Roseobacteraceae</taxon>
        <taxon>Celeribacter</taxon>
    </lineage>
</organism>
<dbReference type="InterPro" id="IPR008775">
    <property type="entry name" value="Phytyl_CoA_dOase-like"/>
</dbReference>
<keyword evidence="2" id="KW-1185">Reference proteome</keyword>
<dbReference type="PANTHER" id="PTHR20883:SF49">
    <property type="entry name" value="PHYTANOYL-COA DIOXYGENASE"/>
    <property type="match status" value="1"/>
</dbReference>
<dbReference type="STRING" id="1208324.P73_2153"/>
<keyword evidence="1" id="KW-0223">Dioxygenase</keyword>
<dbReference type="GO" id="GO:0016706">
    <property type="term" value="F:2-oxoglutarate-dependent dioxygenase activity"/>
    <property type="evidence" value="ECO:0007669"/>
    <property type="project" value="UniProtKB-ARBA"/>
</dbReference>
<protein>
    <submittedName>
        <fullName evidence="1">Phytanoyl-CoA dioxygenase (PhyH)</fullName>
    </submittedName>
</protein>
<dbReference type="GO" id="GO:0005506">
    <property type="term" value="F:iron ion binding"/>
    <property type="evidence" value="ECO:0007669"/>
    <property type="project" value="UniProtKB-ARBA"/>
</dbReference>
<dbReference type="OrthoDB" id="2560571at2"/>
<sequence length="264" mass="27877">MAALKTRLAEDGYALVPGVLDAAACDALTAAIAACRAAPGETFRTLSPEGAPLVQSELFRWTDTPAIRALTHTGALPALAAEAFGTPEVILMEDQWFWSEAGASTPSPWHQDHPYHPLDPWFLTIWIPLDDPPGPVGLRVAAGSHGRRMYGPVEFSAGAATLGDSGQALEPVPDIGGDPQGWRVITPPAARGDAVLMDSRTLHAAGGPCHGTFRRISIRYAHPDTTVTPRPWPVAQFWDHHPVATRAGASIAGPAFPKLCPAAG</sequence>
<reference evidence="1 2" key="1">
    <citation type="journal article" date="2014" name="Int. J. Syst. Evol. Microbiol.">
        <title>Celeribacter indicus sp. nov., a polycyclic aromatic hydrocarbon-degrading bacterium from deep-sea sediment and reclassification of Huaishuia halophila as Celeribacter halophilus comb. nov.</title>
        <authorList>
            <person name="Lai Q."/>
            <person name="Cao J."/>
            <person name="Yuan J."/>
            <person name="Li F."/>
            <person name="Shao Z."/>
        </authorList>
    </citation>
    <scope>NUCLEOTIDE SEQUENCE [LARGE SCALE GENOMIC DNA]</scope>
    <source>
        <strain evidence="1">P73</strain>
    </source>
</reference>
<dbReference type="EMBL" id="CP004393">
    <property type="protein sequence ID" value="AJE46868.1"/>
    <property type="molecule type" value="Genomic_DNA"/>
</dbReference>
<name>A0A0B5DTV1_9RHOB</name>
<dbReference type="RefSeq" id="WP_052453188.1">
    <property type="nucleotide sequence ID" value="NZ_CP004393.1"/>
</dbReference>